<evidence type="ECO:0000313" key="3">
    <source>
        <dbReference type="Proteomes" id="UP000716322"/>
    </source>
</evidence>
<keyword evidence="1" id="KW-0732">Signal</keyword>
<dbReference type="Proteomes" id="UP000716322">
    <property type="component" value="Unassembled WGS sequence"/>
</dbReference>
<dbReference type="RefSeq" id="WP_166855614.1">
    <property type="nucleotide sequence ID" value="NZ_JAAQOM010000001.1"/>
</dbReference>
<sequence length="238" mass="25013">MRRLRCVTRGLLACALAWPVAATCATKGDEIALTGQPRSWDVQGVPFEADGFQGARWGMTMDEVKAAIATAWPDALATAKVQVDDAARTTALAVTVPTLAPGPGPAQVSYVFGAASHRLVAVHQTWTLPGNPDAVQRAALLRAATTLASDLVGYQWPDFATTRGRVTAPGELILFAGRDFHGGGVEIRVGGVALDVELPGAVRKQEHRAAPAGPAHLRKSLVADIDHPDIYTIPPGAF</sequence>
<accession>A0ABX0P5L9</accession>
<feature type="signal peptide" evidence="1">
    <location>
        <begin position="1"/>
        <end position="22"/>
    </location>
</feature>
<evidence type="ECO:0000313" key="2">
    <source>
        <dbReference type="EMBL" id="NIA52245.1"/>
    </source>
</evidence>
<comment type="caution">
    <text evidence="2">The sequence shown here is derived from an EMBL/GenBank/DDBJ whole genome shotgun (WGS) entry which is preliminary data.</text>
</comment>
<evidence type="ECO:0008006" key="4">
    <source>
        <dbReference type="Google" id="ProtNLM"/>
    </source>
</evidence>
<feature type="chain" id="PRO_5046717777" description="POTRA domain-containing protein" evidence="1">
    <location>
        <begin position="23"/>
        <end position="238"/>
    </location>
</feature>
<proteinExistence type="predicted"/>
<protein>
    <recommendedName>
        <fullName evidence="4">POTRA domain-containing protein</fullName>
    </recommendedName>
</protein>
<evidence type="ECO:0000256" key="1">
    <source>
        <dbReference type="SAM" id="SignalP"/>
    </source>
</evidence>
<organism evidence="2 3">
    <name type="scientific">Telluria antibiotica</name>
    <dbReference type="NCBI Taxonomy" id="2717319"/>
    <lineage>
        <taxon>Bacteria</taxon>
        <taxon>Pseudomonadati</taxon>
        <taxon>Pseudomonadota</taxon>
        <taxon>Betaproteobacteria</taxon>
        <taxon>Burkholderiales</taxon>
        <taxon>Oxalobacteraceae</taxon>
        <taxon>Telluria group</taxon>
        <taxon>Telluria</taxon>
    </lineage>
</organism>
<reference evidence="2 3" key="1">
    <citation type="submission" date="2020-03" db="EMBL/GenBank/DDBJ databases">
        <title>Genome sequence of strain Massilia sp. TW-1.</title>
        <authorList>
            <person name="Chaudhary D.K."/>
        </authorList>
    </citation>
    <scope>NUCLEOTIDE SEQUENCE [LARGE SCALE GENOMIC DNA]</scope>
    <source>
        <strain evidence="2 3">TW-1</strain>
    </source>
</reference>
<keyword evidence="3" id="KW-1185">Reference proteome</keyword>
<gene>
    <name evidence="2" type="ORF">HAV22_01070</name>
</gene>
<dbReference type="EMBL" id="JAAQOM010000001">
    <property type="protein sequence ID" value="NIA52245.1"/>
    <property type="molecule type" value="Genomic_DNA"/>
</dbReference>
<name>A0ABX0P5L9_9BURK</name>